<keyword evidence="2" id="KW-0812">Transmembrane</keyword>
<name>F6XM34_MONDO</name>
<dbReference type="Gene3D" id="2.60.40.4060">
    <property type="entry name" value="Reeler domain"/>
    <property type="match status" value="1"/>
</dbReference>
<keyword evidence="2" id="KW-0472">Membrane</keyword>
<organism evidence="4 5">
    <name type="scientific">Monodelphis domestica</name>
    <name type="common">Gray short-tailed opossum</name>
    <dbReference type="NCBI Taxonomy" id="13616"/>
    <lineage>
        <taxon>Eukaryota</taxon>
        <taxon>Metazoa</taxon>
        <taxon>Chordata</taxon>
        <taxon>Craniata</taxon>
        <taxon>Vertebrata</taxon>
        <taxon>Euteleostomi</taxon>
        <taxon>Mammalia</taxon>
        <taxon>Metatheria</taxon>
        <taxon>Didelphimorphia</taxon>
        <taxon>Didelphidae</taxon>
        <taxon>Monodelphis</taxon>
    </lineage>
</organism>
<proteinExistence type="predicted"/>
<dbReference type="PROSITE" id="PS51019">
    <property type="entry name" value="REELIN"/>
    <property type="match status" value="1"/>
</dbReference>
<evidence type="ECO:0000256" key="1">
    <source>
        <dbReference type="SAM" id="MobiDB-lite"/>
    </source>
</evidence>
<dbReference type="InterPro" id="IPR002861">
    <property type="entry name" value="Reeler_dom"/>
</dbReference>
<dbReference type="Ensembl" id="ENSMODT00000000676.2">
    <property type="protein sequence ID" value="ENSMODP00000000661.2"/>
    <property type="gene ID" value="ENSMODG00000000547.2"/>
</dbReference>
<dbReference type="PANTHER" id="PTHR45828:SF51">
    <property type="entry name" value="REELIN DOMAIN-CONTAINING PROTEIN 1"/>
    <property type="match status" value="1"/>
</dbReference>
<dbReference type="AlphaFoldDB" id="F6XM34"/>
<dbReference type="OMA" id="DMQPKHI"/>
<feature type="compositionally biased region" description="Polar residues" evidence="1">
    <location>
        <begin position="179"/>
        <end position="205"/>
    </location>
</feature>
<feature type="region of interest" description="Disordered" evidence="1">
    <location>
        <begin position="177"/>
        <end position="205"/>
    </location>
</feature>
<feature type="transmembrane region" description="Helical" evidence="2">
    <location>
        <begin position="457"/>
        <end position="478"/>
    </location>
</feature>
<keyword evidence="2" id="KW-1133">Transmembrane helix</keyword>
<dbReference type="GO" id="GO:0016020">
    <property type="term" value="C:membrane"/>
    <property type="evidence" value="ECO:0000318"/>
    <property type="project" value="GO_Central"/>
</dbReference>
<reference evidence="4" key="2">
    <citation type="submission" date="2025-08" db="UniProtKB">
        <authorList>
            <consortium name="Ensembl"/>
        </authorList>
    </citation>
    <scope>IDENTIFICATION</scope>
</reference>
<evidence type="ECO:0000313" key="5">
    <source>
        <dbReference type="Proteomes" id="UP000002280"/>
    </source>
</evidence>
<dbReference type="Proteomes" id="UP000002280">
    <property type="component" value="Chromosome 5"/>
</dbReference>
<dbReference type="CDD" id="cd08544">
    <property type="entry name" value="Reeler"/>
    <property type="match status" value="1"/>
</dbReference>
<dbReference type="InterPro" id="IPR042307">
    <property type="entry name" value="Reeler_sf"/>
</dbReference>
<sequence>MKIQGIIIGWTYATFYLATYTDAFSHGASLVACVDMKPRHIRAQLQNPRNNYITIYTNASSYSPGDKIPVTVRSRRDFMGFLLQARRVSNDQIAGTFIFIPSGSKLMTCFEEANSVTHSDKSLKRNLSFVWKAPPQPIGDIKFFLSVVQSYFIYWERIESTIVSQQIQNRILSDGNVEPATSLQKPNDPEVTTTASRSQSSFPQQTQKAEFAIVSPIGTSVTDSLDPVLGGPTTEVLGDEVHLLKPSPLHDTSAVAFSGDQRGQPDWDSGGTGSDQTLEPSLDVRGLERALTLGSLKFEDYASGHNTHNRTHVGSNSGTGEPCFLCDEDEQVRPEAYNLTLSRPPSSMEAPFPVHLSYPPAIMAARTETVDDDGATNSHIGFKASTALRRLALRISVLPKSSASFLTQSENMNPREEGDGEESTGHPPLAHPEFEAAGPGRKEEGAPPRAGIVTAQLGILLCLSAALGMALAAGLRCLHAQYCRQRSEVSFGEREPHSDIIAVRDSGERMHFRKTRENSVLLVQAQYNWIAPNSGTKRTVV</sequence>
<evidence type="ECO:0000259" key="3">
    <source>
        <dbReference type="PROSITE" id="PS51019"/>
    </source>
</evidence>
<dbReference type="PANTHER" id="PTHR45828">
    <property type="entry name" value="CYTOCHROME B561/FERRIC REDUCTASE TRANSMEMBRANE"/>
    <property type="match status" value="1"/>
</dbReference>
<reference evidence="4 5" key="1">
    <citation type="journal article" date="2007" name="Nature">
        <title>Genome of the marsupial Monodelphis domestica reveals innovation in non-coding sequences.</title>
        <authorList>
            <person name="Mikkelsen T.S."/>
            <person name="Wakefield M.J."/>
            <person name="Aken B."/>
            <person name="Amemiya C.T."/>
            <person name="Chang J.L."/>
            <person name="Duke S."/>
            <person name="Garber M."/>
            <person name="Gentles A.J."/>
            <person name="Goodstadt L."/>
            <person name="Heger A."/>
            <person name="Jurka J."/>
            <person name="Kamal M."/>
            <person name="Mauceli E."/>
            <person name="Searle S.M."/>
            <person name="Sharpe T."/>
            <person name="Baker M.L."/>
            <person name="Batzer M.A."/>
            <person name="Benos P.V."/>
            <person name="Belov K."/>
            <person name="Clamp M."/>
            <person name="Cook A."/>
            <person name="Cuff J."/>
            <person name="Das R."/>
            <person name="Davidow L."/>
            <person name="Deakin J.E."/>
            <person name="Fazzari M.J."/>
            <person name="Glass J.L."/>
            <person name="Grabherr M."/>
            <person name="Greally J.M."/>
            <person name="Gu W."/>
            <person name="Hore T.A."/>
            <person name="Huttley G.A."/>
            <person name="Kleber M."/>
            <person name="Jirtle R.L."/>
            <person name="Koina E."/>
            <person name="Lee J.T."/>
            <person name="Mahony S."/>
            <person name="Marra M.A."/>
            <person name="Miller R.D."/>
            <person name="Nicholls R.D."/>
            <person name="Oda M."/>
            <person name="Papenfuss A.T."/>
            <person name="Parra Z.E."/>
            <person name="Pollock D.D."/>
            <person name="Ray D.A."/>
            <person name="Schein J.E."/>
            <person name="Speed T.P."/>
            <person name="Thompson K."/>
            <person name="VandeBerg J.L."/>
            <person name="Wade C.M."/>
            <person name="Walker J.A."/>
            <person name="Waters P.D."/>
            <person name="Webber C."/>
            <person name="Weidman J.R."/>
            <person name="Xie X."/>
            <person name="Zody M.C."/>
            <person name="Baldwin J."/>
            <person name="Abdouelleil A."/>
            <person name="Abdulkadir J."/>
            <person name="Abebe A."/>
            <person name="Abera B."/>
            <person name="Abreu J."/>
            <person name="Acer S.C."/>
            <person name="Aftuck L."/>
            <person name="Alexander A."/>
            <person name="An P."/>
            <person name="Anderson E."/>
            <person name="Anderson S."/>
            <person name="Arachi H."/>
            <person name="Azer M."/>
            <person name="Bachantsang P."/>
            <person name="Barry A."/>
            <person name="Bayul T."/>
            <person name="Berlin A."/>
            <person name="Bessette D."/>
            <person name="Bloom T."/>
            <person name="Bloom T."/>
            <person name="Boguslavskiy L."/>
            <person name="Bonnet C."/>
            <person name="Boukhgalter B."/>
            <person name="Bourzgui I."/>
            <person name="Brown A."/>
            <person name="Cahill P."/>
            <person name="Channer S."/>
            <person name="Cheshatsang Y."/>
            <person name="Chuda L."/>
            <person name="Citroen M."/>
            <person name="Collymore A."/>
            <person name="Cooke P."/>
            <person name="Costello M."/>
            <person name="D'Aco K."/>
            <person name="Daza R."/>
            <person name="De Haan G."/>
            <person name="DeGray S."/>
            <person name="DeMaso C."/>
            <person name="Dhargay N."/>
            <person name="Dooley K."/>
            <person name="Dooley E."/>
            <person name="Doricent M."/>
            <person name="Dorje P."/>
            <person name="Dorjee K."/>
            <person name="Dupes A."/>
            <person name="Elong R."/>
            <person name="Falk J."/>
            <person name="Farina A."/>
            <person name="Faro S."/>
            <person name="Ferguson D."/>
            <person name="Fisher S."/>
            <person name="Foley C.D."/>
            <person name="Franke A."/>
            <person name="Friedrich D."/>
            <person name="Gadbois L."/>
            <person name="Gearin G."/>
            <person name="Gearin C.R."/>
            <person name="Giannoukos G."/>
            <person name="Goode T."/>
            <person name="Graham J."/>
            <person name="Grandbois E."/>
            <person name="Grewal S."/>
            <person name="Gyaltsen K."/>
            <person name="Hafez N."/>
            <person name="Hagos B."/>
            <person name="Hall J."/>
            <person name="Henson C."/>
            <person name="Hollinger A."/>
            <person name="Honan T."/>
            <person name="Huard M.D."/>
            <person name="Hughes L."/>
            <person name="Hurhula B."/>
            <person name="Husby M.E."/>
            <person name="Kamat A."/>
            <person name="Kanga B."/>
            <person name="Kashin S."/>
            <person name="Khazanovich D."/>
            <person name="Kisner P."/>
            <person name="Lance K."/>
            <person name="Lara M."/>
            <person name="Lee W."/>
            <person name="Lennon N."/>
            <person name="Letendre F."/>
            <person name="LeVine R."/>
            <person name="Lipovsky A."/>
            <person name="Liu X."/>
            <person name="Liu J."/>
            <person name="Liu S."/>
            <person name="Lokyitsang T."/>
            <person name="Lokyitsang Y."/>
            <person name="Lubonja R."/>
            <person name="Lui A."/>
            <person name="MacDonald P."/>
            <person name="Magnisalis V."/>
            <person name="Maru K."/>
            <person name="Matthews C."/>
            <person name="McCusker W."/>
            <person name="McDonough S."/>
            <person name="Mehta T."/>
            <person name="Meldrim J."/>
            <person name="Meneus L."/>
            <person name="Mihai O."/>
            <person name="Mihalev A."/>
            <person name="Mihova T."/>
            <person name="Mittelman R."/>
            <person name="Mlenga V."/>
            <person name="Montmayeur A."/>
            <person name="Mulrain L."/>
            <person name="Navidi A."/>
            <person name="Naylor J."/>
            <person name="Negash T."/>
            <person name="Nguyen T."/>
            <person name="Nguyen N."/>
            <person name="Nicol R."/>
            <person name="Norbu C."/>
            <person name="Norbu N."/>
            <person name="Novod N."/>
            <person name="O'Neill B."/>
            <person name="Osman S."/>
            <person name="Markiewicz E."/>
            <person name="Oyono O.L."/>
            <person name="Patti C."/>
            <person name="Phunkhang P."/>
            <person name="Pierre F."/>
            <person name="Priest M."/>
            <person name="Raghuraman S."/>
            <person name="Rege F."/>
            <person name="Reyes R."/>
            <person name="Rise C."/>
            <person name="Rogov P."/>
            <person name="Ross K."/>
            <person name="Ryan E."/>
            <person name="Settipalli S."/>
            <person name="Shea T."/>
            <person name="Sherpa N."/>
            <person name="Shi L."/>
            <person name="Shih D."/>
            <person name="Sparrow T."/>
            <person name="Spaulding J."/>
            <person name="Stalker J."/>
            <person name="Stange-Thomann N."/>
            <person name="Stavropoulos S."/>
            <person name="Stone C."/>
            <person name="Strader C."/>
            <person name="Tesfaye S."/>
            <person name="Thomson T."/>
            <person name="Thoulutsang Y."/>
            <person name="Thoulutsang D."/>
            <person name="Topham K."/>
            <person name="Topping I."/>
            <person name="Tsamla T."/>
            <person name="Vassiliev H."/>
            <person name="Vo A."/>
            <person name="Wangchuk T."/>
            <person name="Wangdi T."/>
            <person name="Weiand M."/>
            <person name="Wilkinson J."/>
            <person name="Wilson A."/>
            <person name="Yadav S."/>
            <person name="Young G."/>
            <person name="Yu Q."/>
            <person name="Zembek L."/>
            <person name="Zhong D."/>
            <person name="Zimmer A."/>
            <person name="Zwirko Z."/>
            <person name="Jaffe D.B."/>
            <person name="Alvarez P."/>
            <person name="Brockman W."/>
            <person name="Butler J."/>
            <person name="Chin C."/>
            <person name="Gnerre S."/>
            <person name="MacCallum I."/>
            <person name="Graves J.A."/>
            <person name="Ponting C.P."/>
            <person name="Breen M."/>
            <person name="Samollow P.B."/>
            <person name="Lander E.S."/>
            <person name="Lindblad-Toh K."/>
        </authorList>
    </citation>
    <scope>NUCLEOTIDE SEQUENCE [LARGE SCALE GENOMIC DNA]</scope>
</reference>
<evidence type="ECO:0000256" key="2">
    <source>
        <dbReference type="SAM" id="Phobius"/>
    </source>
</evidence>
<protein>
    <recommendedName>
        <fullName evidence="3">Reelin domain-containing protein</fullName>
    </recommendedName>
</protein>
<feature type="region of interest" description="Disordered" evidence="1">
    <location>
        <begin position="256"/>
        <end position="279"/>
    </location>
</feature>
<dbReference type="Bgee" id="ENSMODG00000000547">
    <property type="expression patterns" value="Expressed in spinal cord"/>
</dbReference>
<evidence type="ECO:0000313" key="4">
    <source>
        <dbReference type="Ensembl" id="ENSMODP00000000661.2"/>
    </source>
</evidence>
<dbReference type="HOGENOM" id="CLU_493430_0_0_1"/>
<dbReference type="eggNOG" id="ENOG502RZ3B">
    <property type="taxonomic scope" value="Eukaryota"/>
</dbReference>
<dbReference type="InterPro" id="IPR051237">
    <property type="entry name" value="Ferric-chelate_Red/DefProt"/>
</dbReference>
<dbReference type="STRING" id="13616.ENSMODP00000000661"/>
<dbReference type="InParanoid" id="F6XM34"/>
<keyword evidence="5" id="KW-1185">Reference proteome</keyword>
<dbReference type="Pfam" id="PF02014">
    <property type="entry name" value="Reeler"/>
    <property type="match status" value="1"/>
</dbReference>
<accession>F6XM34</accession>
<feature type="region of interest" description="Disordered" evidence="1">
    <location>
        <begin position="406"/>
        <end position="448"/>
    </location>
</feature>
<dbReference type="GeneTree" id="ENSGT00940000163277"/>
<reference evidence="4" key="3">
    <citation type="submission" date="2025-09" db="UniProtKB">
        <authorList>
            <consortium name="Ensembl"/>
        </authorList>
    </citation>
    <scope>IDENTIFICATION</scope>
</reference>
<dbReference type="PROSITE" id="PS51257">
    <property type="entry name" value="PROKAR_LIPOPROTEIN"/>
    <property type="match status" value="1"/>
</dbReference>
<feature type="domain" description="Reelin" evidence="3">
    <location>
        <begin position="18"/>
        <end position="179"/>
    </location>
</feature>